<dbReference type="RefSeq" id="WP_036650480.1">
    <property type="nucleotide sequence ID" value="NZ_BAVZ01000010.1"/>
</dbReference>
<reference evidence="2 3" key="1">
    <citation type="journal article" date="2014" name="Genome Announc.">
        <title>Draft Genome Sequence of Paenibacillus pini JCM 16418T, Isolated from the Rhizosphere of Pine Tree.</title>
        <authorList>
            <person name="Yuki M."/>
            <person name="Oshima K."/>
            <person name="Suda W."/>
            <person name="Oshida Y."/>
            <person name="Kitamura K."/>
            <person name="Iida Y."/>
            <person name="Hattori M."/>
            <person name="Ohkuma M."/>
        </authorList>
    </citation>
    <scope>NUCLEOTIDE SEQUENCE [LARGE SCALE GENOMIC DNA]</scope>
    <source>
        <strain evidence="2 3">JCM 16418</strain>
    </source>
</reference>
<dbReference type="SUPFAM" id="SSF54919">
    <property type="entry name" value="Nucleoside diphosphate kinase, NDK"/>
    <property type="match status" value="1"/>
</dbReference>
<dbReference type="STRING" id="1236976.JCM16418_3363"/>
<dbReference type="AlphaFoldDB" id="W7YX18"/>
<feature type="domain" description="Nucleoside diphosphate kinase-like" evidence="1">
    <location>
        <begin position="17"/>
        <end position="156"/>
    </location>
</feature>
<name>W7YX18_9BACL</name>
<protein>
    <recommendedName>
        <fullName evidence="1">Nucleoside diphosphate kinase-like domain-containing protein</fullName>
    </recommendedName>
</protein>
<accession>W7YX18</accession>
<dbReference type="InterPro" id="IPR034907">
    <property type="entry name" value="NDK-like_dom"/>
</dbReference>
<evidence type="ECO:0000313" key="2">
    <source>
        <dbReference type="EMBL" id="GAF09241.1"/>
    </source>
</evidence>
<organism evidence="2 3">
    <name type="scientific">Paenibacillus pini JCM 16418</name>
    <dbReference type="NCBI Taxonomy" id="1236976"/>
    <lineage>
        <taxon>Bacteria</taxon>
        <taxon>Bacillati</taxon>
        <taxon>Bacillota</taxon>
        <taxon>Bacilli</taxon>
        <taxon>Bacillales</taxon>
        <taxon>Paenibacillaceae</taxon>
        <taxon>Paenibacillus</taxon>
    </lineage>
</organism>
<sequence length="336" mass="39703">MNKDLVTIDIDESKHISFIMFTPDALLQNAHLTIINDLNLSILLFKFVNISRTKAEQVYQKELITNNITSWWIKDKIFTKGLCCVLLVKGNFPAEYNSLCEYLLTRKGKSDPLLRDAGTIRDMYRVSNKSFGFMHSSDDINNAIYEASVFFTMDEIKKALFSKNSEHHLEVYSNCLKEESIFLSYYHVIYRIKEILLKEFKHTFPEFYTEHTTLFHLILDIYSEAKDITKRKLSFYEERILISRLLSKEREILEKVLLDKLVHDDLIIMMNDLSSCITHMRKDALILLLDLLSNEKKYSELDFDLLKKLLNRIPIYLDPWDELLLESSLFFYEILE</sequence>
<gene>
    <name evidence="2" type="ORF">JCM16418_3363</name>
</gene>
<comment type="caution">
    <text evidence="2">The sequence shown here is derived from an EMBL/GenBank/DDBJ whole genome shotgun (WGS) entry which is preliminary data.</text>
</comment>
<proteinExistence type="predicted"/>
<dbReference type="Pfam" id="PF00334">
    <property type="entry name" value="NDK"/>
    <property type="match status" value="1"/>
</dbReference>
<dbReference type="Proteomes" id="UP000019364">
    <property type="component" value="Unassembled WGS sequence"/>
</dbReference>
<keyword evidence="3" id="KW-1185">Reference proteome</keyword>
<dbReference type="eggNOG" id="COG0105">
    <property type="taxonomic scope" value="Bacteria"/>
</dbReference>
<evidence type="ECO:0000313" key="3">
    <source>
        <dbReference type="Proteomes" id="UP000019364"/>
    </source>
</evidence>
<dbReference type="EMBL" id="BAVZ01000010">
    <property type="protein sequence ID" value="GAF09241.1"/>
    <property type="molecule type" value="Genomic_DNA"/>
</dbReference>
<dbReference type="Gene3D" id="3.30.70.141">
    <property type="entry name" value="Nucleoside diphosphate kinase-like domain"/>
    <property type="match status" value="1"/>
</dbReference>
<evidence type="ECO:0000259" key="1">
    <source>
        <dbReference type="Pfam" id="PF00334"/>
    </source>
</evidence>
<dbReference type="InterPro" id="IPR036850">
    <property type="entry name" value="NDK-like_dom_sf"/>
</dbReference>